<sequence length="162" mass="18208">MKPIVYLESSVISYLTSRPHRDVVIAGRQAITQEWWEYQRHQFELRISILVEEEISRGDAEAAAQRLASIADIPSLTLSDDAVMIAHLLLAKCAIPKGSEDDALHIGIAAAQGVDFLLTWNFKHINNAVTRGYVTHIVEACGYNCPQLCSPEELMGRYYEYD</sequence>
<organism evidence="1">
    <name type="scientific">Chlorobium chlorochromatii (strain CaD3)</name>
    <dbReference type="NCBI Taxonomy" id="340177"/>
    <lineage>
        <taxon>Bacteria</taxon>
        <taxon>Pseudomonadati</taxon>
        <taxon>Chlorobiota</taxon>
        <taxon>Chlorobiia</taxon>
        <taxon>Chlorobiales</taxon>
        <taxon>Chlorobiaceae</taxon>
        <taxon>Chlorobium/Pelodictyon group</taxon>
        <taxon>Chlorobium</taxon>
    </lineage>
</organism>
<dbReference type="EMBL" id="CP000108">
    <property type="protein sequence ID" value="ABB28603.1"/>
    <property type="molecule type" value="Genomic_DNA"/>
</dbReference>
<dbReference type="STRING" id="340177.Cag_1343"/>
<evidence type="ECO:0000313" key="1">
    <source>
        <dbReference type="EMBL" id="ABB28603.1"/>
    </source>
</evidence>
<dbReference type="OrthoDB" id="9799824at2"/>
<dbReference type="KEGG" id="cch:Cag_1343"/>
<evidence type="ECO:0008006" key="2">
    <source>
        <dbReference type="Google" id="ProtNLM"/>
    </source>
</evidence>
<gene>
    <name evidence="1" type="ordered locus">Cag_1343</name>
</gene>
<dbReference type="AlphaFoldDB" id="Q3AQX2"/>
<proteinExistence type="predicted"/>
<dbReference type="CDD" id="cd18687">
    <property type="entry name" value="PIN_VapC-like"/>
    <property type="match status" value="1"/>
</dbReference>
<protein>
    <recommendedName>
        <fullName evidence="2">PIN domain-containing protein</fullName>
    </recommendedName>
</protein>
<dbReference type="HOGENOM" id="CLU_119411_0_0_10"/>
<name>Q3AQX2_CHLCH</name>
<dbReference type="SUPFAM" id="SSF88723">
    <property type="entry name" value="PIN domain-like"/>
    <property type="match status" value="1"/>
</dbReference>
<accession>Q3AQX2</accession>
<reference evidence="1" key="1">
    <citation type="submission" date="2005-08" db="EMBL/GenBank/DDBJ databases">
        <title>Complete sequence of Chlorobium chlorochromatii CaD3.</title>
        <authorList>
            <person name="Copeland A."/>
            <person name="Lucas S."/>
            <person name="Lapidus A."/>
            <person name="Barry K."/>
            <person name="Detter J.C."/>
            <person name="Glavina T."/>
            <person name="Hammon N."/>
            <person name="Israni S."/>
            <person name="Pitluck S."/>
            <person name="Bryant D."/>
            <person name="Schmutz J."/>
            <person name="Larimer F."/>
            <person name="Land M."/>
            <person name="Kyrpides N."/>
            <person name="Ivanova N."/>
            <person name="Richardson P."/>
        </authorList>
    </citation>
    <scope>NUCLEOTIDE SEQUENCE [LARGE SCALE GENOMIC DNA]</scope>
    <source>
        <strain evidence="1">CaD3</strain>
    </source>
</reference>
<dbReference type="eggNOG" id="COG1848">
    <property type="taxonomic scope" value="Bacteria"/>
</dbReference>
<dbReference type="InterPro" id="IPR029060">
    <property type="entry name" value="PIN-like_dom_sf"/>
</dbReference>